<dbReference type="EMBL" id="CP078093">
    <property type="protein sequence ID" value="QXM06221.1"/>
    <property type="molecule type" value="Genomic_DNA"/>
</dbReference>
<dbReference type="Proteomes" id="UP000886818">
    <property type="component" value="Chromosome"/>
</dbReference>
<dbReference type="RefSeq" id="WP_218282917.1">
    <property type="nucleotide sequence ID" value="NZ_CP078093.1"/>
</dbReference>
<accession>A0ABX8RBQ3</accession>
<gene>
    <name evidence="1" type="ORF">KVH43_12880</name>
</gene>
<evidence type="ECO:0000313" key="1">
    <source>
        <dbReference type="EMBL" id="QXM06221.1"/>
    </source>
</evidence>
<keyword evidence="2" id="KW-1185">Reference proteome</keyword>
<sequence>MNYENLEMIIEENILKFLLDDEFRKDIEEAKAYFDRSIGEEGTNDKMMIDFNSWLIYDYIMKDGNTFIEKYHERMKGQLSQKESELIQRKINSYLSIYEIKELNEDRGLLRDIFTKIDVFVNLEKFHKAQCKDLILGRMIEIKNRSKFVGNSIYIPAIFKNAIEKHILLKYEEYKGKNRYATWQEFLKKNSLLLQKYVDVITDVTKETDDKDEYNVLQSIYLIDDLKTIKEILQKHKEIQLDFEDDGSYYFKFFDKEGILAEIVLEKNRIELECNSEKDRIKVKKIIESILGDLAKHYKDEVVGLEDIL</sequence>
<proteinExistence type="predicted"/>
<evidence type="ECO:0000313" key="2">
    <source>
        <dbReference type="Proteomes" id="UP000886818"/>
    </source>
</evidence>
<reference evidence="1" key="1">
    <citation type="submission" date="2021-07" db="EMBL/GenBank/DDBJ databases">
        <title>Complete genome sequence of Crassaminicella sp. 143-21, isolated from a deep-sea hydrothermal vent.</title>
        <authorList>
            <person name="Li X."/>
        </authorList>
    </citation>
    <scope>NUCLEOTIDE SEQUENCE</scope>
    <source>
        <strain evidence="1">143-21</strain>
    </source>
</reference>
<name>A0ABX8RBQ3_9CLOT</name>
<organism evidence="1 2">
    <name type="scientific">Crassaminicella indica</name>
    <dbReference type="NCBI Taxonomy" id="2855394"/>
    <lineage>
        <taxon>Bacteria</taxon>
        <taxon>Bacillati</taxon>
        <taxon>Bacillota</taxon>
        <taxon>Clostridia</taxon>
        <taxon>Eubacteriales</taxon>
        <taxon>Clostridiaceae</taxon>
        <taxon>Crassaminicella</taxon>
    </lineage>
</organism>
<protein>
    <submittedName>
        <fullName evidence="1">Uncharacterized protein</fullName>
    </submittedName>
</protein>